<evidence type="ECO:0000256" key="4">
    <source>
        <dbReference type="ARBA" id="ARBA00023163"/>
    </source>
</evidence>
<evidence type="ECO:0000256" key="3">
    <source>
        <dbReference type="ARBA" id="ARBA00023125"/>
    </source>
</evidence>
<dbReference type="PANTHER" id="PTHR30537:SF5">
    <property type="entry name" value="HTH-TYPE TRANSCRIPTIONAL ACTIVATOR TTDR-RELATED"/>
    <property type="match status" value="1"/>
</dbReference>
<dbReference type="Proteomes" id="UP000829817">
    <property type="component" value="Chromosome"/>
</dbReference>
<sequence>MNSAIYGQLTVFQAIVAEGSISGAARRLETTAPSVSKSLKLLETHIGLPLFHRTTRKIELTEAGRLLQERTANVVQSLVSAVESVQDLGGNPAGSVRMTVPRFAFQSIIRPHYAEFCRRYPHVQLEISVNDGTVDIIEQGFDLGIRFGDTVGENMVARRLSEPVMQGLYVSADYRAQYGLPQTPAELSNHRLIGYRFITANRILPLVLDDKGQDLTVDMPVSVMVNDIEVMNDAVRKGLGIGRIFDLTWRLLPDREDFIPVLQDYWQRYPAVYLYYPQHSQKARRIGVVVDFLTEKAASDGV</sequence>
<accession>A0ABY4DQ31</accession>
<name>A0ABY4DQ31_9NEIS</name>
<reference evidence="6 7" key="1">
    <citation type="journal article" date="2022" name="Res Sq">
        <title>Evolution of multicellular longitudinally dividing oral cavity symbionts (Neisseriaceae).</title>
        <authorList>
            <person name="Nyongesa S."/>
            <person name="Weber P."/>
            <person name="Bernet E."/>
            <person name="Pullido F."/>
            <person name="Nieckarz M."/>
            <person name="Delaby M."/>
            <person name="Nieves C."/>
            <person name="Viehboeck T."/>
            <person name="Krause N."/>
            <person name="Rivera-Millot A."/>
            <person name="Nakamura A."/>
            <person name="Vischer N."/>
            <person name="VanNieuwenhze M."/>
            <person name="Brun Y."/>
            <person name="Cava F."/>
            <person name="Bulgheresi S."/>
            <person name="Veyrier F."/>
        </authorList>
    </citation>
    <scope>NUCLEOTIDE SEQUENCE [LARGE SCALE GENOMIC DNA]</scope>
    <source>
        <strain evidence="6 7">CCUG 63373m</strain>
    </source>
</reference>
<dbReference type="InterPro" id="IPR036388">
    <property type="entry name" value="WH-like_DNA-bd_sf"/>
</dbReference>
<organism evidence="6 7">
    <name type="scientific">Uruburuella testudinis</name>
    <dbReference type="NCBI Taxonomy" id="1282863"/>
    <lineage>
        <taxon>Bacteria</taxon>
        <taxon>Pseudomonadati</taxon>
        <taxon>Pseudomonadota</taxon>
        <taxon>Betaproteobacteria</taxon>
        <taxon>Neisseriales</taxon>
        <taxon>Neisseriaceae</taxon>
        <taxon>Uruburuella</taxon>
    </lineage>
</organism>
<evidence type="ECO:0000259" key="5">
    <source>
        <dbReference type="PROSITE" id="PS50931"/>
    </source>
</evidence>
<keyword evidence="2" id="KW-0805">Transcription regulation</keyword>
<dbReference type="InterPro" id="IPR036390">
    <property type="entry name" value="WH_DNA-bd_sf"/>
</dbReference>
<dbReference type="Pfam" id="PF00126">
    <property type="entry name" value="HTH_1"/>
    <property type="match status" value="1"/>
</dbReference>
<dbReference type="InterPro" id="IPR058163">
    <property type="entry name" value="LysR-type_TF_proteobact-type"/>
</dbReference>
<dbReference type="SUPFAM" id="SSF46785">
    <property type="entry name" value="Winged helix' DNA-binding domain"/>
    <property type="match status" value="1"/>
</dbReference>
<dbReference type="InterPro" id="IPR000847">
    <property type="entry name" value="LysR_HTH_N"/>
</dbReference>
<gene>
    <name evidence="6" type="ORF">LVJ83_08775</name>
</gene>
<proteinExistence type="inferred from homology"/>
<feature type="domain" description="HTH lysR-type" evidence="5">
    <location>
        <begin position="1"/>
        <end position="61"/>
    </location>
</feature>
<evidence type="ECO:0000256" key="1">
    <source>
        <dbReference type="ARBA" id="ARBA00009437"/>
    </source>
</evidence>
<evidence type="ECO:0000313" key="6">
    <source>
        <dbReference type="EMBL" id="UOO81068.1"/>
    </source>
</evidence>
<keyword evidence="3" id="KW-0238">DNA-binding</keyword>
<keyword evidence="4" id="KW-0804">Transcription</keyword>
<dbReference type="RefSeq" id="WP_244784137.1">
    <property type="nucleotide sequence ID" value="NZ_CP091508.1"/>
</dbReference>
<dbReference type="PROSITE" id="PS50931">
    <property type="entry name" value="HTH_LYSR"/>
    <property type="match status" value="1"/>
</dbReference>
<protein>
    <submittedName>
        <fullName evidence="6">LysR family transcriptional regulator</fullName>
    </submittedName>
</protein>
<comment type="similarity">
    <text evidence="1">Belongs to the LysR transcriptional regulatory family.</text>
</comment>
<keyword evidence="7" id="KW-1185">Reference proteome</keyword>
<evidence type="ECO:0000256" key="2">
    <source>
        <dbReference type="ARBA" id="ARBA00023015"/>
    </source>
</evidence>
<dbReference type="InterPro" id="IPR005119">
    <property type="entry name" value="LysR_subst-bd"/>
</dbReference>
<evidence type="ECO:0000313" key="7">
    <source>
        <dbReference type="Proteomes" id="UP000829817"/>
    </source>
</evidence>
<dbReference type="SUPFAM" id="SSF53850">
    <property type="entry name" value="Periplasmic binding protein-like II"/>
    <property type="match status" value="1"/>
</dbReference>
<dbReference type="Gene3D" id="3.40.190.290">
    <property type="match status" value="1"/>
</dbReference>
<dbReference type="Gene3D" id="1.10.10.10">
    <property type="entry name" value="Winged helix-like DNA-binding domain superfamily/Winged helix DNA-binding domain"/>
    <property type="match status" value="1"/>
</dbReference>
<dbReference type="PANTHER" id="PTHR30537">
    <property type="entry name" value="HTH-TYPE TRANSCRIPTIONAL REGULATOR"/>
    <property type="match status" value="1"/>
</dbReference>
<dbReference type="EMBL" id="CP091508">
    <property type="protein sequence ID" value="UOO81068.1"/>
    <property type="molecule type" value="Genomic_DNA"/>
</dbReference>
<dbReference type="Pfam" id="PF03466">
    <property type="entry name" value="LysR_substrate"/>
    <property type="match status" value="1"/>
</dbReference>